<evidence type="ECO:0000313" key="5">
    <source>
        <dbReference type="EMBL" id="AGF71724.1"/>
    </source>
</evidence>
<dbReference type="SUPFAM" id="SSF116734">
    <property type="entry name" value="DNA methylase specificity domain"/>
    <property type="match status" value="1"/>
</dbReference>
<protein>
    <submittedName>
        <fullName evidence="5">Type IC specificity subunit</fullName>
    </submittedName>
</protein>
<comment type="similarity">
    <text evidence="1">Belongs to the type-I restriction system S methylase family.</text>
</comment>
<dbReference type="EMBL" id="CP003697">
    <property type="protein sequence ID" value="AGF71724.1"/>
    <property type="molecule type" value="Genomic_DNA"/>
</dbReference>
<dbReference type="REBASE" id="60691">
    <property type="entry name" value="S.Cha44683ORF3560P"/>
</dbReference>
<dbReference type="Gene3D" id="3.90.220.20">
    <property type="entry name" value="DNA methylase specificity domains"/>
    <property type="match status" value="1"/>
</dbReference>
<dbReference type="GO" id="GO:0009307">
    <property type="term" value="P:DNA restriction-modification system"/>
    <property type="evidence" value="ECO:0007669"/>
    <property type="project" value="UniProtKB-KW"/>
</dbReference>
<dbReference type="InterPro" id="IPR000055">
    <property type="entry name" value="Restrct_endonuc_typeI_TRD"/>
</dbReference>
<evidence type="ECO:0000313" key="6">
    <source>
        <dbReference type="Proteomes" id="UP000011723"/>
    </source>
</evidence>
<dbReference type="HOGENOM" id="CLU_2141693_0_0_11"/>
<evidence type="ECO:0000256" key="3">
    <source>
        <dbReference type="ARBA" id="ARBA00023125"/>
    </source>
</evidence>
<dbReference type="AlphaFoldDB" id="M1MVH0"/>
<dbReference type="PANTHER" id="PTHR30408">
    <property type="entry name" value="TYPE-1 RESTRICTION ENZYME ECOKI SPECIFICITY PROTEIN"/>
    <property type="match status" value="1"/>
</dbReference>
<dbReference type="Pfam" id="PF01420">
    <property type="entry name" value="Methylase_S"/>
    <property type="match status" value="1"/>
</dbReference>
<reference evidence="5 6" key="1">
    <citation type="journal article" date="2012" name="Stand. Genomic Sci.">
        <title>Genome sequence of the halotolerant bacterium Corynebacterium halotolerans type strain YIM 70093(T) (= DSM 44683(T)).</title>
        <authorList>
            <person name="Ruckert C."/>
            <person name="Albersmeier A."/>
            <person name="Al-Dilaimi A."/>
            <person name="Niehaus K."/>
            <person name="Szczepanowski R."/>
            <person name="Kalinowski J."/>
        </authorList>
    </citation>
    <scope>NUCLEOTIDE SEQUENCE [LARGE SCALE GENOMIC DNA]</scope>
    <source>
        <strain evidence="5">YIM 70093</strain>
    </source>
</reference>
<accession>M1MVH0</accession>
<dbReference type="GO" id="GO:0003677">
    <property type="term" value="F:DNA binding"/>
    <property type="evidence" value="ECO:0007669"/>
    <property type="project" value="UniProtKB-KW"/>
</dbReference>
<evidence type="ECO:0000256" key="2">
    <source>
        <dbReference type="ARBA" id="ARBA00022747"/>
    </source>
</evidence>
<organism evidence="5 6">
    <name type="scientific">Corynebacterium halotolerans YIM 70093 = DSM 44683</name>
    <dbReference type="NCBI Taxonomy" id="1121362"/>
    <lineage>
        <taxon>Bacteria</taxon>
        <taxon>Bacillati</taxon>
        <taxon>Actinomycetota</taxon>
        <taxon>Actinomycetes</taxon>
        <taxon>Mycobacteriales</taxon>
        <taxon>Corynebacteriaceae</taxon>
        <taxon>Corynebacterium</taxon>
    </lineage>
</organism>
<gene>
    <name evidence="5" type="ORF">A605_03565</name>
</gene>
<dbReference type="Proteomes" id="UP000011723">
    <property type="component" value="Chromosome"/>
</dbReference>
<keyword evidence="2" id="KW-0680">Restriction system</keyword>
<dbReference type="STRING" id="1121362.A605_03565"/>
<keyword evidence="3" id="KW-0238">DNA-binding</keyword>
<dbReference type="KEGG" id="chn:A605_03565"/>
<dbReference type="PATRIC" id="fig|1121362.3.peg.718"/>
<dbReference type="InterPro" id="IPR044946">
    <property type="entry name" value="Restrct_endonuc_typeI_TRD_sf"/>
</dbReference>
<name>M1MVH0_9CORY</name>
<dbReference type="eggNOG" id="COG0732">
    <property type="taxonomic scope" value="Bacteria"/>
</dbReference>
<dbReference type="PANTHER" id="PTHR30408:SF12">
    <property type="entry name" value="TYPE I RESTRICTION ENZYME MJAVIII SPECIFICITY SUBUNIT"/>
    <property type="match status" value="1"/>
</dbReference>
<evidence type="ECO:0000256" key="1">
    <source>
        <dbReference type="ARBA" id="ARBA00010923"/>
    </source>
</evidence>
<evidence type="ECO:0000259" key="4">
    <source>
        <dbReference type="Pfam" id="PF01420"/>
    </source>
</evidence>
<feature type="domain" description="Type I restriction modification DNA specificity" evidence="4">
    <location>
        <begin position="12"/>
        <end position="100"/>
    </location>
</feature>
<proteinExistence type="inferred from homology"/>
<sequence length="112" mass="13028">MSSVVTEVENYTYLNSFCFGYRPTAKFDLYFLASLLRSDSVRNQLEKLAQGISRFNISSRKVMAIEVAYPSVQEQQVIGNYFRKLDQLIELEENKLSKLQHLKSAFLDKMFV</sequence>
<keyword evidence="6" id="KW-1185">Reference proteome</keyword>
<dbReference type="InterPro" id="IPR052021">
    <property type="entry name" value="Type-I_RS_S_subunit"/>
</dbReference>